<dbReference type="EMBL" id="JARJCM010000045">
    <property type="protein sequence ID" value="KAJ7036179.1"/>
    <property type="molecule type" value="Genomic_DNA"/>
</dbReference>
<evidence type="ECO:0000256" key="1">
    <source>
        <dbReference type="SAM" id="MobiDB-lite"/>
    </source>
</evidence>
<evidence type="ECO:0000313" key="2">
    <source>
        <dbReference type="EMBL" id="KAJ7036179.1"/>
    </source>
</evidence>
<protein>
    <submittedName>
        <fullName evidence="2">Uncharacterized protein</fullName>
    </submittedName>
</protein>
<accession>A0AAD6SYU8</accession>
<reference evidence="2" key="1">
    <citation type="submission" date="2023-03" db="EMBL/GenBank/DDBJ databases">
        <title>Massive genome expansion in bonnet fungi (Mycena s.s.) driven by repeated elements and novel gene families across ecological guilds.</title>
        <authorList>
            <consortium name="Lawrence Berkeley National Laboratory"/>
            <person name="Harder C.B."/>
            <person name="Miyauchi S."/>
            <person name="Viragh M."/>
            <person name="Kuo A."/>
            <person name="Thoen E."/>
            <person name="Andreopoulos B."/>
            <person name="Lu D."/>
            <person name="Skrede I."/>
            <person name="Drula E."/>
            <person name="Henrissat B."/>
            <person name="Morin E."/>
            <person name="Kohler A."/>
            <person name="Barry K."/>
            <person name="LaButti K."/>
            <person name="Morin E."/>
            <person name="Salamov A."/>
            <person name="Lipzen A."/>
            <person name="Mereny Z."/>
            <person name="Hegedus B."/>
            <person name="Baldrian P."/>
            <person name="Stursova M."/>
            <person name="Weitz H."/>
            <person name="Taylor A."/>
            <person name="Grigoriev I.V."/>
            <person name="Nagy L.G."/>
            <person name="Martin F."/>
            <person name="Kauserud H."/>
        </authorList>
    </citation>
    <scope>NUCLEOTIDE SEQUENCE</scope>
    <source>
        <strain evidence="2">CBHHK200</strain>
    </source>
</reference>
<dbReference type="AlphaFoldDB" id="A0AAD6SYU8"/>
<dbReference type="Proteomes" id="UP001218188">
    <property type="component" value="Unassembled WGS sequence"/>
</dbReference>
<organism evidence="2 3">
    <name type="scientific">Mycena alexandri</name>
    <dbReference type="NCBI Taxonomy" id="1745969"/>
    <lineage>
        <taxon>Eukaryota</taxon>
        <taxon>Fungi</taxon>
        <taxon>Dikarya</taxon>
        <taxon>Basidiomycota</taxon>
        <taxon>Agaricomycotina</taxon>
        <taxon>Agaricomycetes</taxon>
        <taxon>Agaricomycetidae</taxon>
        <taxon>Agaricales</taxon>
        <taxon>Marasmiineae</taxon>
        <taxon>Mycenaceae</taxon>
        <taxon>Mycena</taxon>
    </lineage>
</organism>
<sequence length="116" mass="12444">MSRGGTAASLLPPPSLQVSTHTPNRQNHGARSLPRFLSHSRRRPAIAPIVDAEGGILASVVILILVPGDGLILGSPEDSTTPSKETLRTLEDMGRDKTVPELSETVAYNPFEVDMY</sequence>
<feature type="compositionally biased region" description="Polar residues" evidence="1">
    <location>
        <begin position="16"/>
        <end position="29"/>
    </location>
</feature>
<proteinExistence type="predicted"/>
<name>A0AAD6SYU8_9AGAR</name>
<keyword evidence="3" id="KW-1185">Reference proteome</keyword>
<evidence type="ECO:0000313" key="3">
    <source>
        <dbReference type="Proteomes" id="UP001218188"/>
    </source>
</evidence>
<gene>
    <name evidence="2" type="ORF">C8F04DRAFT_1233309</name>
</gene>
<feature type="region of interest" description="Disordered" evidence="1">
    <location>
        <begin position="1"/>
        <end position="37"/>
    </location>
</feature>
<comment type="caution">
    <text evidence="2">The sequence shown here is derived from an EMBL/GenBank/DDBJ whole genome shotgun (WGS) entry which is preliminary data.</text>
</comment>